<accession>A0ABW3SNM2</accession>
<evidence type="ECO:0000256" key="3">
    <source>
        <dbReference type="ARBA" id="ARBA00022801"/>
    </source>
</evidence>
<dbReference type="Gene3D" id="3.20.20.70">
    <property type="entry name" value="Aldolase class I"/>
    <property type="match status" value="1"/>
</dbReference>
<dbReference type="SUPFAM" id="SSF51011">
    <property type="entry name" value="Glycosyl hydrolase domain"/>
    <property type="match status" value="1"/>
</dbReference>
<evidence type="ECO:0000256" key="4">
    <source>
        <dbReference type="ARBA" id="ARBA00023295"/>
    </source>
</evidence>
<dbReference type="PANTHER" id="PTHR11452">
    <property type="entry name" value="ALPHA-GALACTOSIDASE/ALPHA-N-ACETYLGALACTOSAMINIDASE"/>
    <property type="match status" value="1"/>
</dbReference>
<keyword evidence="9" id="KW-1185">Reference proteome</keyword>
<dbReference type="InterPro" id="IPR000111">
    <property type="entry name" value="Glyco_hydro_27/36_CS"/>
</dbReference>
<dbReference type="InterPro" id="IPR002241">
    <property type="entry name" value="Glyco_hydro_27"/>
</dbReference>
<organism evidence="8 9">
    <name type="scientific">Pontibacter rugosus</name>
    <dbReference type="NCBI Taxonomy" id="1745966"/>
    <lineage>
        <taxon>Bacteria</taxon>
        <taxon>Pseudomonadati</taxon>
        <taxon>Bacteroidota</taxon>
        <taxon>Cytophagia</taxon>
        <taxon>Cytophagales</taxon>
        <taxon>Hymenobacteraceae</taxon>
        <taxon>Pontibacter</taxon>
    </lineage>
</organism>
<evidence type="ECO:0000313" key="9">
    <source>
        <dbReference type="Proteomes" id="UP001597094"/>
    </source>
</evidence>
<reference evidence="9" key="1">
    <citation type="journal article" date="2019" name="Int. J. Syst. Evol. Microbiol.">
        <title>The Global Catalogue of Microorganisms (GCM) 10K type strain sequencing project: providing services to taxonomists for standard genome sequencing and annotation.</title>
        <authorList>
            <consortium name="The Broad Institute Genomics Platform"/>
            <consortium name="The Broad Institute Genome Sequencing Center for Infectious Disease"/>
            <person name="Wu L."/>
            <person name="Ma J."/>
        </authorList>
    </citation>
    <scope>NUCLEOTIDE SEQUENCE [LARGE SCALE GENOMIC DNA]</scope>
    <source>
        <strain evidence="9">JCM 31319</strain>
    </source>
</reference>
<dbReference type="PRINTS" id="PR00740">
    <property type="entry name" value="GLHYDRLASE27"/>
</dbReference>
<dbReference type="InterPro" id="IPR041233">
    <property type="entry name" value="Melibiase_C"/>
</dbReference>
<dbReference type="EMBL" id="JBHTLD010000033">
    <property type="protein sequence ID" value="MFD1185701.1"/>
    <property type="molecule type" value="Genomic_DNA"/>
</dbReference>
<keyword evidence="2 6" id="KW-0732">Signal</keyword>
<keyword evidence="4 5" id="KW-0326">Glycosidase</keyword>
<evidence type="ECO:0000313" key="8">
    <source>
        <dbReference type="EMBL" id="MFD1185701.1"/>
    </source>
</evidence>
<comment type="similarity">
    <text evidence="1 5">Belongs to the glycosyl hydrolase 27 family.</text>
</comment>
<evidence type="ECO:0000256" key="2">
    <source>
        <dbReference type="ARBA" id="ARBA00022729"/>
    </source>
</evidence>
<dbReference type="Pfam" id="PF16499">
    <property type="entry name" value="Melibiase_2"/>
    <property type="match status" value="1"/>
</dbReference>
<dbReference type="InterPro" id="IPR013780">
    <property type="entry name" value="Glyco_hydro_b"/>
</dbReference>
<keyword evidence="3 5" id="KW-0378">Hydrolase</keyword>
<sequence length="409" mass="46078">MRNTLCLLLCLFALTAVAQKQQGLALTPPMGWNSWNKFACDVDEKLIRETADAMVVSGMKEAGYEYIVIDDCWHGERDSLGFIHPDPKRFPSGIKALADYIHSKGLKFGIYSDAGSETCGGRPGSRGREYQDAQTYASWGVDYLKYDWCKTEGLKAEGAYMTMRDALTAAGRPIVFSICEWGDNQPWEWAQDVGHLWRTTGDIYNCWDCVYDHGTWKSWGVMQIIDKQDGLRKYAGPGHWNDPDMMEVGNGMRTNEDRAHFAMWSMLAAPLIAGNDLRTMSKETREILTNKEVIAINQDPLGIQGFKYSAQDSMDVWFKPLANGDWAMCVLNRKGTPQKVTFDWSKHAVSDTIFNHQLKTTQTKYKLRDVWAKKEIGTTAKALKAEVPAHDVLMLRLSSSKPANKAAKS</sequence>
<feature type="signal peptide" evidence="6">
    <location>
        <begin position="1"/>
        <end position="18"/>
    </location>
</feature>
<dbReference type="InterPro" id="IPR013785">
    <property type="entry name" value="Aldolase_TIM"/>
</dbReference>
<evidence type="ECO:0000259" key="7">
    <source>
        <dbReference type="Pfam" id="PF17801"/>
    </source>
</evidence>
<gene>
    <name evidence="8" type="ORF">ACFQ2O_05725</name>
</gene>
<name>A0ABW3SNM2_9BACT</name>
<proteinExistence type="inferred from homology"/>
<dbReference type="RefSeq" id="WP_377523776.1">
    <property type="nucleotide sequence ID" value="NZ_JBHTLD010000033.1"/>
</dbReference>
<dbReference type="Pfam" id="PF17801">
    <property type="entry name" value="Melibiase_C"/>
    <property type="match status" value="1"/>
</dbReference>
<dbReference type="EC" id="3.2.1.22" evidence="5"/>
<dbReference type="SUPFAM" id="SSF51445">
    <property type="entry name" value="(Trans)glycosidases"/>
    <property type="match status" value="1"/>
</dbReference>
<dbReference type="PANTHER" id="PTHR11452:SF75">
    <property type="entry name" value="ALPHA-GALACTOSIDASE MEL1"/>
    <property type="match status" value="1"/>
</dbReference>
<keyword evidence="5" id="KW-1015">Disulfide bond</keyword>
<dbReference type="CDD" id="cd14792">
    <property type="entry name" value="GH27"/>
    <property type="match status" value="1"/>
</dbReference>
<dbReference type="GO" id="GO:0016798">
    <property type="term" value="F:hydrolase activity, acting on glycosyl bonds"/>
    <property type="evidence" value="ECO:0007669"/>
    <property type="project" value="UniProtKB-KW"/>
</dbReference>
<feature type="domain" description="Alpha galactosidase C-terminal" evidence="7">
    <location>
        <begin position="312"/>
        <end position="397"/>
    </location>
</feature>
<dbReference type="Proteomes" id="UP001597094">
    <property type="component" value="Unassembled WGS sequence"/>
</dbReference>
<comment type="catalytic activity">
    <reaction evidence="5">
        <text>Hydrolysis of terminal, non-reducing alpha-D-galactose residues in alpha-D-galactosides, including galactose oligosaccharides, galactomannans and galactolipids.</text>
        <dbReference type="EC" id="3.2.1.22"/>
    </reaction>
</comment>
<comment type="caution">
    <text evidence="8">The sequence shown here is derived from an EMBL/GenBank/DDBJ whole genome shotgun (WGS) entry which is preliminary data.</text>
</comment>
<dbReference type="InterPro" id="IPR017853">
    <property type="entry name" value="GH"/>
</dbReference>
<protein>
    <recommendedName>
        <fullName evidence="5">Alpha-galactosidase</fullName>
        <ecNumber evidence="5">3.2.1.22</ecNumber>
    </recommendedName>
    <alternativeName>
        <fullName evidence="5">Melibiase</fullName>
    </alternativeName>
</protein>
<evidence type="ECO:0000256" key="1">
    <source>
        <dbReference type="ARBA" id="ARBA00009743"/>
    </source>
</evidence>
<dbReference type="Gene3D" id="2.60.40.1180">
    <property type="entry name" value="Golgi alpha-mannosidase II"/>
    <property type="match status" value="1"/>
</dbReference>
<dbReference type="PROSITE" id="PS00512">
    <property type="entry name" value="ALPHA_GALACTOSIDASE"/>
    <property type="match status" value="1"/>
</dbReference>
<feature type="chain" id="PRO_5046912110" description="Alpha-galactosidase" evidence="6">
    <location>
        <begin position="19"/>
        <end position="409"/>
    </location>
</feature>
<evidence type="ECO:0000256" key="6">
    <source>
        <dbReference type="SAM" id="SignalP"/>
    </source>
</evidence>
<evidence type="ECO:0000256" key="5">
    <source>
        <dbReference type="RuleBase" id="RU361168"/>
    </source>
</evidence>